<name>A0A452UEH8_URSMA</name>
<evidence type="ECO:0000256" key="1">
    <source>
        <dbReference type="ARBA" id="ARBA00004141"/>
    </source>
</evidence>
<protein>
    <submittedName>
        <fullName evidence="8">Uncharacterized protein</fullName>
    </submittedName>
</protein>
<evidence type="ECO:0000256" key="2">
    <source>
        <dbReference type="ARBA" id="ARBA00022448"/>
    </source>
</evidence>
<dbReference type="AlphaFoldDB" id="A0A452UEH8"/>
<keyword evidence="5" id="KW-0472">Membrane</keyword>
<proteinExistence type="predicted"/>
<evidence type="ECO:0000256" key="3">
    <source>
        <dbReference type="ARBA" id="ARBA00022692"/>
    </source>
</evidence>
<keyword evidence="6" id="KW-0479">Metal-binding</keyword>
<feature type="region of interest" description="Disordered" evidence="7">
    <location>
        <begin position="1"/>
        <end position="28"/>
    </location>
</feature>
<reference evidence="8" key="1">
    <citation type="submission" date="2019-03" db="UniProtKB">
        <authorList>
            <consortium name="Ensembl"/>
        </authorList>
    </citation>
    <scope>IDENTIFICATION</scope>
</reference>
<dbReference type="PANTHER" id="PTHR11616">
    <property type="entry name" value="SODIUM/CHLORIDE DEPENDENT TRANSPORTER"/>
    <property type="match status" value="1"/>
</dbReference>
<evidence type="ECO:0000256" key="4">
    <source>
        <dbReference type="ARBA" id="ARBA00022989"/>
    </source>
</evidence>
<evidence type="ECO:0000313" key="8">
    <source>
        <dbReference type="Ensembl" id="ENSUMAP00000019341"/>
    </source>
</evidence>
<dbReference type="GeneTree" id="ENSGT00940000157478"/>
<keyword evidence="3" id="KW-0812">Transmembrane</keyword>
<dbReference type="PROSITE" id="PS50267">
    <property type="entry name" value="NA_NEUROTRAN_SYMP_3"/>
    <property type="match status" value="1"/>
</dbReference>
<keyword evidence="6" id="KW-0915">Sodium</keyword>
<dbReference type="InterPro" id="IPR037272">
    <property type="entry name" value="SNS_sf"/>
</dbReference>
<dbReference type="PANTHER" id="PTHR11616:SF111">
    <property type="entry name" value="SODIUM- AND CHLORIDE-DEPENDENT GABA TRANSPORTER 2"/>
    <property type="match status" value="1"/>
</dbReference>
<accession>A0A452UEH8</accession>
<feature type="binding site" evidence="6">
    <location>
        <position position="108"/>
    </location>
    <ligand>
        <name>Na(+)</name>
        <dbReference type="ChEBI" id="CHEBI:29101"/>
        <label>1</label>
    </ligand>
</feature>
<keyword evidence="2" id="KW-0813">Transport</keyword>
<evidence type="ECO:0000256" key="5">
    <source>
        <dbReference type="ARBA" id="ARBA00023136"/>
    </source>
</evidence>
<dbReference type="SUPFAM" id="SSF161070">
    <property type="entry name" value="SNF-like"/>
    <property type="match status" value="1"/>
</dbReference>
<organism evidence="8">
    <name type="scientific">Ursus maritimus</name>
    <name type="common">Polar bear</name>
    <name type="synonym">Thalarctos maritimus</name>
    <dbReference type="NCBI Taxonomy" id="29073"/>
    <lineage>
        <taxon>Eukaryota</taxon>
        <taxon>Metazoa</taxon>
        <taxon>Chordata</taxon>
        <taxon>Craniata</taxon>
        <taxon>Vertebrata</taxon>
        <taxon>Euteleostomi</taxon>
        <taxon>Mammalia</taxon>
        <taxon>Eutheria</taxon>
        <taxon>Laurasiatheria</taxon>
        <taxon>Carnivora</taxon>
        <taxon>Caniformia</taxon>
        <taxon>Ursidae</taxon>
        <taxon>Ursus</taxon>
    </lineage>
</organism>
<dbReference type="GO" id="GO:0005332">
    <property type="term" value="F:gamma-aminobutyric acid:sodium:chloride symporter activity"/>
    <property type="evidence" value="ECO:0007669"/>
    <property type="project" value="TreeGrafter"/>
</dbReference>
<keyword evidence="4" id="KW-1133">Transmembrane helix</keyword>
<dbReference type="GO" id="GO:0046872">
    <property type="term" value="F:metal ion binding"/>
    <property type="evidence" value="ECO:0007669"/>
    <property type="project" value="UniProtKB-KW"/>
</dbReference>
<evidence type="ECO:0000256" key="7">
    <source>
        <dbReference type="SAM" id="MobiDB-lite"/>
    </source>
</evidence>
<dbReference type="InterPro" id="IPR000175">
    <property type="entry name" value="Na/ntran_symport"/>
</dbReference>
<dbReference type="GO" id="GO:0005886">
    <property type="term" value="C:plasma membrane"/>
    <property type="evidence" value="ECO:0007669"/>
    <property type="project" value="TreeGrafter"/>
</dbReference>
<evidence type="ECO:0000256" key="6">
    <source>
        <dbReference type="PIRSR" id="PIRSR600175-1"/>
    </source>
</evidence>
<dbReference type="Ensembl" id="ENSUMAT00000022873.1">
    <property type="protein sequence ID" value="ENSUMAP00000019341.1"/>
    <property type="gene ID" value="ENSUMAG00000014192.1"/>
</dbReference>
<sequence length="184" mass="20144">MFVQSTGHPTKGTPIPDGSTGAPELEKGRKAESLWGELWGRQPDVPECAHTPRAVKSLACGMDSRVSSTTSNGETKPAYPVMEKAKEDGTLERGHWNNKMEFVLSVAGEIIGLGNVWRFPYLCYKNGGGESHCATPPIPGRRMSPAPALLPLWGVPWVHRHAGVRKTLTGQEGHCRRLRPRQIT</sequence>
<feature type="binding site" evidence="6">
    <location>
        <position position="115"/>
    </location>
    <ligand>
        <name>Na(+)</name>
        <dbReference type="ChEBI" id="CHEBI:29101"/>
        <label>1</label>
    </ligand>
</feature>
<dbReference type="GO" id="GO:0042995">
    <property type="term" value="C:cell projection"/>
    <property type="evidence" value="ECO:0007669"/>
    <property type="project" value="TreeGrafter"/>
</dbReference>
<comment type="subcellular location">
    <subcellularLocation>
        <location evidence="1">Membrane</location>
        <topology evidence="1">Multi-pass membrane protein</topology>
    </subcellularLocation>
</comment>
<dbReference type="Pfam" id="PF00209">
    <property type="entry name" value="SNF"/>
    <property type="match status" value="1"/>
</dbReference>